<gene>
    <name evidence="1" type="ORF">Bpfe_031511</name>
</gene>
<sequence length="110" mass="12276">MEKTVCLFQALSRLKFSKSIQKQARLCVASRFRARQGDSNMIKIVRGSFAQLFIGFPHLAVVEMKTGATVETLWSDESAMDIAQVSGDWLCTWASGFDKQANSELRLLDG</sequence>
<reference evidence="1" key="2">
    <citation type="submission" date="2023-04" db="EMBL/GenBank/DDBJ databases">
        <authorList>
            <person name="Bu L."/>
            <person name="Lu L."/>
            <person name="Laidemitt M.R."/>
            <person name="Zhang S.M."/>
            <person name="Mutuku M."/>
            <person name="Mkoji G."/>
            <person name="Steinauer M."/>
            <person name="Loker E.S."/>
        </authorList>
    </citation>
    <scope>NUCLEOTIDE SEQUENCE</scope>
    <source>
        <strain evidence="1">KasaAsao</strain>
        <tissue evidence="1">Whole Snail</tissue>
    </source>
</reference>
<evidence type="ECO:0000313" key="2">
    <source>
        <dbReference type="Proteomes" id="UP001233172"/>
    </source>
</evidence>
<dbReference type="EMBL" id="JASAOG010000489">
    <property type="protein sequence ID" value="KAK0038794.1"/>
    <property type="molecule type" value="Genomic_DNA"/>
</dbReference>
<proteinExistence type="predicted"/>
<name>A0AAD8AQJ5_BIOPF</name>
<evidence type="ECO:0000313" key="1">
    <source>
        <dbReference type="EMBL" id="KAK0038794.1"/>
    </source>
</evidence>
<comment type="caution">
    <text evidence="1">The sequence shown here is derived from an EMBL/GenBank/DDBJ whole genome shotgun (WGS) entry which is preliminary data.</text>
</comment>
<protein>
    <submittedName>
        <fullName evidence="1">Uncharacterized protein</fullName>
    </submittedName>
</protein>
<dbReference type="AlphaFoldDB" id="A0AAD8AQJ5"/>
<dbReference type="Proteomes" id="UP001233172">
    <property type="component" value="Unassembled WGS sequence"/>
</dbReference>
<accession>A0AAD8AQJ5</accession>
<organism evidence="1 2">
    <name type="scientific">Biomphalaria pfeifferi</name>
    <name type="common">Bloodfluke planorb</name>
    <name type="synonym">Freshwater snail</name>
    <dbReference type="NCBI Taxonomy" id="112525"/>
    <lineage>
        <taxon>Eukaryota</taxon>
        <taxon>Metazoa</taxon>
        <taxon>Spiralia</taxon>
        <taxon>Lophotrochozoa</taxon>
        <taxon>Mollusca</taxon>
        <taxon>Gastropoda</taxon>
        <taxon>Heterobranchia</taxon>
        <taxon>Euthyneura</taxon>
        <taxon>Panpulmonata</taxon>
        <taxon>Hygrophila</taxon>
        <taxon>Lymnaeoidea</taxon>
        <taxon>Planorbidae</taxon>
        <taxon>Biomphalaria</taxon>
    </lineage>
</organism>
<reference evidence="1" key="1">
    <citation type="journal article" date="2023" name="PLoS Negl. Trop. Dis.">
        <title>A genome sequence for Biomphalaria pfeifferi, the major vector snail for the human-infecting parasite Schistosoma mansoni.</title>
        <authorList>
            <person name="Bu L."/>
            <person name="Lu L."/>
            <person name="Laidemitt M.R."/>
            <person name="Zhang S.M."/>
            <person name="Mutuku M."/>
            <person name="Mkoji G."/>
            <person name="Steinauer M."/>
            <person name="Loker E.S."/>
        </authorList>
    </citation>
    <scope>NUCLEOTIDE SEQUENCE</scope>
    <source>
        <strain evidence="1">KasaAsao</strain>
    </source>
</reference>
<keyword evidence="2" id="KW-1185">Reference proteome</keyword>